<dbReference type="GO" id="GO:0005739">
    <property type="term" value="C:mitochondrion"/>
    <property type="evidence" value="ECO:0007669"/>
    <property type="project" value="UniProtKB-SubCell"/>
</dbReference>
<organism evidence="8 9">
    <name type="scientific">Dreissena polymorpha</name>
    <name type="common">Zebra mussel</name>
    <name type="synonym">Mytilus polymorpha</name>
    <dbReference type="NCBI Taxonomy" id="45954"/>
    <lineage>
        <taxon>Eukaryota</taxon>
        <taxon>Metazoa</taxon>
        <taxon>Spiralia</taxon>
        <taxon>Lophotrochozoa</taxon>
        <taxon>Mollusca</taxon>
        <taxon>Bivalvia</taxon>
        <taxon>Autobranchia</taxon>
        <taxon>Heteroconchia</taxon>
        <taxon>Euheterodonta</taxon>
        <taxon>Imparidentia</taxon>
        <taxon>Neoheterodontei</taxon>
        <taxon>Myida</taxon>
        <taxon>Dreissenoidea</taxon>
        <taxon>Dreissenidae</taxon>
        <taxon>Dreissena</taxon>
    </lineage>
</organism>
<dbReference type="GO" id="GO:0006412">
    <property type="term" value="P:translation"/>
    <property type="evidence" value="ECO:0007669"/>
    <property type="project" value="InterPro"/>
</dbReference>
<gene>
    <name evidence="8" type="ORF">DPMN_090029</name>
</gene>
<dbReference type="NCBIfam" id="TIGR00981">
    <property type="entry name" value="rpsL_bact"/>
    <property type="match status" value="1"/>
</dbReference>
<dbReference type="OrthoDB" id="361013at2759"/>
<name>A0A9D4KXX1_DREPO</name>
<dbReference type="GO" id="GO:0015935">
    <property type="term" value="C:small ribosomal subunit"/>
    <property type="evidence" value="ECO:0007669"/>
    <property type="project" value="InterPro"/>
</dbReference>
<evidence type="ECO:0000313" key="8">
    <source>
        <dbReference type="EMBL" id="KAH3847698.1"/>
    </source>
</evidence>
<dbReference type="GO" id="GO:0003735">
    <property type="term" value="F:structural constituent of ribosome"/>
    <property type="evidence" value="ECO:0007669"/>
    <property type="project" value="InterPro"/>
</dbReference>
<accession>A0A9D4KXX1</accession>
<evidence type="ECO:0000256" key="3">
    <source>
        <dbReference type="ARBA" id="ARBA00022946"/>
    </source>
</evidence>
<dbReference type="FunFam" id="2.40.50.140:FF:000115">
    <property type="entry name" value="28S ribosomal protein S12, mitochondrial"/>
    <property type="match status" value="1"/>
</dbReference>
<proteinExistence type="inferred from homology"/>
<comment type="subcellular location">
    <subcellularLocation>
        <location evidence="1">Mitochondrion</location>
    </subcellularLocation>
</comment>
<sequence length="159" mass="17410">MLLGKLTRPFAAITSRIQCLSSHGSTQISSHLLQTTSPCEPQLLSRCMASLARMHKVGERKRTKQKQAPILGGCPQLKGVVIKVMIRKPKKPNSANRKCVRVRLSNGAEASAYVPGEGHNLQEHSIVMVEGGRVQDVPGVKLNCVRGKYDLPHVKKKPT</sequence>
<keyword evidence="6" id="KW-0687">Ribonucleoprotein</keyword>
<dbReference type="InterPro" id="IPR005679">
    <property type="entry name" value="Ribosomal_uS12_bac"/>
</dbReference>
<dbReference type="InterPro" id="IPR006032">
    <property type="entry name" value="Ribosomal_uS12"/>
</dbReference>
<keyword evidence="4" id="KW-0689">Ribosomal protein</keyword>
<evidence type="ECO:0000256" key="5">
    <source>
        <dbReference type="ARBA" id="ARBA00023128"/>
    </source>
</evidence>
<evidence type="ECO:0000256" key="2">
    <source>
        <dbReference type="ARBA" id="ARBA00005657"/>
    </source>
</evidence>
<comment type="similarity">
    <text evidence="2">Belongs to the universal ribosomal protein uS12 family.</text>
</comment>
<evidence type="ECO:0000256" key="7">
    <source>
        <dbReference type="ARBA" id="ARBA00035248"/>
    </source>
</evidence>
<protein>
    <recommendedName>
        <fullName evidence="7">Small ribosomal subunit protein uS12m</fullName>
    </recommendedName>
</protein>
<dbReference type="AlphaFoldDB" id="A0A9D4KXX1"/>
<keyword evidence="5" id="KW-0496">Mitochondrion</keyword>
<keyword evidence="3" id="KW-0809">Transit peptide</keyword>
<evidence type="ECO:0000313" key="9">
    <source>
        <dbReference type="Proteomes" id="UP000828390"/>
    </source>
</evidence>
<comment type="caution">
    <text evidence="8">The sequence shown here is derived from an EMBL/GenBank/DDBJ whole genome shotgun (WGS) entry which is preliminary data.</text>
</comment>
<dbReference type="PANTHER" id="PTHR11652">
    <property type="entry name" value="30S RIBOSOMAL PROTEIN S12 FAMILY MEMBER"/>
    <property type="match status" value="1"/>
</dbReference>
<evidence type="ECO:0000256" key="6">
    <source>
        <dbReference type="ARBA" id="ARBA00023274"/>
    </source>
</evidence>
<dbReference type="Gene3D" id="2.40.50.140">
    <property type="entry name" value="Nucleic acid-binding proteins"/>
    <property type="match status" value="1"/>
</dbReference>
<evidence type="ECO:0000256" key="4">
    <source>
        <dbReference type="ARBA" id="ARBA00022980"/>
    </source>
</evidence>
<reference evidence="8" key="2">
    <citation type="submission" date="2020-11" db="EMBL/GenBank/DDBJ databases">
        <authorList>
            <person name="McCartney M.A."/>
            <person name="Auch B."/>
            <person name="Kono T."/>
            <person name="Mallez S."/>
            <person name="Becker A."/>
            <person name="Gohl D.M."/>
            <person name="Silverstein K.A.T."/>
            <person name="Koren S."/>
            <person name="Bechman K.B."/>
            <person name="Herman A."/>
            <person name="Abrahante J.E."/>
            <person name="Garbe J."/>
        </authorList>
    </citation>
    <scope>NUCLEOTIDE SEQUENCE</scope>
    <source>
        <strain evidence="8">Duluth1</strain>
        <tissue evidence="8">Whole animal</tissue>
    </source>
</reference>
<reference evidence="8" key="1">
    <citation type="journal article" date="2019" name="bioRxiv">
        <title>The Genome of the Zebra Mussel, Dreissena polymorpha: A Resource for Invasive Species Research.</title>
        <authorList>
            <person name="McCartney M.A."/>
            <person name="Auch B."/>
            <person name="Kono T."/>
            <person name="Mallez S."/>
            <person name="Zhang Y."/>
            <person name="Obille A."/>
            <person name="Becker A."/>
            <person name="Abrahante J.E."/>
            <person name="Garbe J."/>
            <person name="Badalamenti J.P."/>
            <person name="Herman A."/>
            <person name="Mangelson H."/>
            <person name="Liachko I."/>
            <person name="Sullivan S."/>
            <person name="Sone E.D."/>
            <person name="Koren S."/>
            <person name="Silverstein K.A.T."/>
            <person name="Beckman K.B."/>
            <person name="Gohl D.M."/>
        </authorList>
    </citation>
    <scope>NUCLEOTIDE SEQUENCE</scope>
    <source>
        <strain evidence="8">Duluth1</strain>
        <tissue evidence="8">Whole animal</tissue>
    </source>
</reference>
<dbReference type="CDD" id="cd03368">
    <property type="entry name" value="Ribosomal_S12"/>
    <property type="match status" value="1"/>
</dbReference>
<dbReference type="SUPFAM" id="SSF50249">
    <property type="entry name" value="Nucleic acid-binding proteins"/>
    <property type="match status" value="1"/>
</dbReference>
<evidence type="ECO:0000256" key="1">
    <source>
        <dbReference type="ARBA" id="ARBA00004173"/>
    </source>
</evidence>
<dbReference type="EMBL" id="JAIWYP010000003">
    <property type="protein sequence ID" value="KAH3847698.1"/>
    <property type="molecule type" value="Genomic_DNA"/>
</dbReference>
<dbReference type="InterPro" id="IPR012340">
    <property type="entry name" value="NA-bd_OB-fold"/>
</dbReference>
<dbReference type="Pfam" id="PF00164">
    <property type="entry name" value="Ribosom_S12_S23"/>
    <property type="match status" value="1"/>
</dbReference>
<dbReference type="PROSITE" id="PS00055">
    <property type="entry name" value="RIBOSOMAL_S12"/>
    <property type="match status" value="1"/>
</dbReference>
<dbReference type="PRINTS" id="PR01034">
    <property type="entry name" value="RIBOSOMALS12"/>
</dbReference>
<keyword evidence="9" id="KW-1185">Reference proteome</keyword>
<dbReference type="Proteomes" id="UP000828390">
    <property type="component" value="Unassembled WGS sequence"/>
</dbReference>